<organism evidence="2 3">
    <name type="scientific">Solidesulfovibrio aerotolerans</name>
    <dbReference type="NCBI Taxonomy" id="295255"/>
    <lineage>
        <taxon>Bacteria</taxon>
        <taxon>Pseudomonadati</taxon>
        <taxon>Thermodesulfobacteriota</taxon>
        <taxon>Desulfovibrionia</taxon>
        <taxon>Desulfovibrionales</taxon>
        <taxon>Desulfovibrionaceae</taxon>
        <taxon>Solidesulfovibrio</taxon>
    </lineage>
</organism>
<accession>A0A7C9MKG3</accession>
<proteinExistence type="predicted"/>
<keyword evidence="1" id="KW-1133">Transmembrane helix</keyword>
<sequence>MAEATPSWRSATVAVVFVLGVGLGWLGASRQAMLDNRARDVAGFEVMRQRVDAEYMRRLDLSEAQRKHFTAVWDEAHRELNLAMSRMRPEFDGLLQRIDERVRPTLSPRQLAVYDRLESERRSQLPPRPADSE</sequence>
<evidence type="ECO:0008006" key="4">
    <source>
        <dbReference type="Google" id="ProtNLM"/>
    </source>
</evidence>
<evidence type="ECO:0000256" key="1">
    <source>
        <dbReference type="SAM" id="Phobius"/>
    </source>
</evidence>
<comment type="caution">
    <text evidence="2">The sequence shown here is derived from an EMBL/GenBank/DDBJ whole genome shotgun (WGS) entry which is preliminary data.</text>
</comment>
<dbReference type="OrthoDB" id="5455718at2"/>
<gene>
    <name evidence="2" type="ORF">GTA51_07045</name>
</gene>
<dbReference type="AlphaFoldDB" id="A0A7C9MKG3"/>
<dbReference type="Proteomes" id="UP000482487">
    <property type="component" value="Unassembled WGS sequence"/>
</dbReference>
<evidence type="ECO:0000313" key="2">
    <source>
        <dbReference type="EMBL" id="MYL82893.1"/>
    </source>
</evidence>
<keyword evidence="1" id="KW-0472">Membrane</keyword>
<feature type="transmembrane region" description="Helical" evidence="1">
    <location>
        <begin position="6"/>
        <end position="28"/>
    </location>
</feature>
<name>A0A7C9MKG3_9BACT</name>
<protein>
    <recommendedName>
        <fullName evidence="4">Periplasmic heavy metal sensor</fullName>
    </recommendedName>
</protein>
<dbReference type="RefSeq" id="WP_160959834.1">
    <property type="nucleotide sequence ID" value="NZ_WVUD01000008.1"/>
</dbReference>
<reference evidence="2 3" key="1">
    <citation type="submission" date="2020-01" db="EMBL/GenBank/DDBJ databases">
        <title>Genome sequence of Desulfovibrio aerotolerans DSM 16695(T).</title>
        <authorList>
            <person name="Karnachuk O."/>
            <person name="Avakyan M."/>
            <person name="Mardanov A."/>
            <person name="Kadnikov V."/>
            <person name="Ravin N."/>
        </authorList>
    </citation>
    <scope>NUCLEOTIDE SEQUENCE [LARGE SCALE GENOMIC DNA]</scope>
    <source>
        <strain evidence="2 3">DSM 16695</strain>
    </source>
</reference>
<keyword evidence="1" id="KW-0812">Transmembrane</keyword>
<evidence type="ECO:0000313" key="3">
    <source>
        <dbReference type="Proteomes" id="UP000482487"/>
    </source>
</evidence>
<keyword evidence="3" id="KW-1185">Reference proteome</keyword>
<dbReference type="EMBL" id="WVUD01000008">
    <property type="protein sequence ID" value="MYL82893.1"/>
    <property type="molecule type" value="Genomic_DNA"/>
</dbReference>